<protein>
    <recommendedName>
        <fullName evidence="4">Glycerophosphoryl diester phosphodiesterase membrane domain-containing protein</fullName>
    </recommendedName>
</protein>
<evidence type="ECO:0000313" key="3">
    <source>
        <dbReference type="Proteomes" id="UP001597294"/>
    </source>
</evidence>
<gene>
    <name evidence="2" type="ORF">ACFSKO_06750</name>
</gene>
<name>A0ABW5BID5_9PROT</name>
<feature type="transmembrane region" description="Helical" evidence="1">
    <location>
        <begin position="210"/>
        <end position="233"/>
    </location>
</feature>
<feature type="transmembrane region" description="Helical" evidence="1">
    <location>
        <begin position="29"/>
        <end position="50"/>
    </location>
</feature>
<keyword evidence="1" id="KW-0472">Membrane</keyword>
<feature type="transmembrane region" description="Helical" evidence="1">
    <location>
        <begin position="109"/>
        <end position="129"/>
    </location>
</feature>
<feature type="transmembrane region" description="Helical" evidence="1">
    <location>
        <begin position="176"/>
        <end position="204"/>
    </location>
</feature>
<proteinExistence type="predicted"/>
<keyword evidence="1" id="KW-0812">Transmembrane</keyword>
<keyword evidence="1" id="KW-1133">Transmembrane helix</keyword>
<accession>A0ABW5BID5</accession>
<sequence>MTTIDENVGNDFRIGDTLSKVFSVYFRNFIPFNLLVLIIAAPILVLVLFTDVLSYGNSIDGVGTALGIIALLAVILTFVFYFVSAAAITHGVFQDLTGKPVSFSGSFSHGLTVAVPTILAGIVVAVLSFLGMMVFFIPGVIIFMILMVTIPVVVIENPGVFASLGRSAELTKGNRWALFGILLIFMVIVIVVSLVGSLIAGILAAMGMEIVGLIVSLAFQIFYTAIGPVLYAVTYNNLRAAKEGISTDQIVSVFE</sequence>
<dbReference type="EMBL" id="JBHUII010000003">
    <property type="protein sequence ID" value="MFD2205299.1"/>
    <property type="molecule type" value="Genomic_DNA"/>
</dbReference>
<feature type="transmembrane region" description="Helical" evidence="1">
    <location>
        <begin position="62"/>
        <end position="88"/>
    </location>
</feature>
<dbReference type="RefSeq" id="WP_380249771.1">
    <property type="nucleotide sequence ID" value="NZ_JBHUII010000003.1"/>
</dbReference>
<dbReference type="Proteomes" id="UP001597294">
    <property type="component" value="Unassembled WGS sequence"/>
</dbReference>
<evidence type="ECO:0000256" key="1">
    <source>
        <dbReference type="SAM" id="Phobius"/>
    </source>
</evidence>
<feature type="transmembrane region" description="Helical" evidence="1">
    <location>
        <begin position="135"/>
        <end position="155"/>
    </location>
</feature>
<evidence type="ECO:0000313" key="2">
    <source>
        <dbReference type="EMBL" id="MFD2205299.1"/>
    </source>
</evidence>
<organism evidence="2 3">
    <name type="scientific">Kiloniella antarctica</name>
    <dbReference type="NCBI Taxonomy" id="1550907"/>
    <lineage>
        <taxon>Bacteria</taxon>
        <taxon>Pseudomonadati</taxon>
        <taxon>Pseudomonadota</taxon>
        <taxon>Alphaproteobacteria</taxon>
        <taxon>Rhodospirillales</taxon>
        <taxon>Kiloniellaceae</taxon>
        <taxon>Kiloniella</taxon>
    </lineage>
</organism>
<reference evidence="3" key="1">
    <citation type="journal article" date="2019" name="Int. J. Syst. Evol. Microbiol.">
        <title>The Global Catalogue of Microorganisms (GCM) 10K type strain sequencing project: providing services to taxonomists for standard genome sequencing and annotation.</title>
        <authorList>
            <consortium name="The Broad Institute Genomics Platform"/>
            <consortium name="The Broad Institute Genome Sequencing Center for Infectious Disease"/>
            <person name="Wu L."/>
            <person name="Ma J."/>
        </authorList>
    </citation>
    <scope>NUCLEOTIDE SEQUENCE [LARGE SCALE GENOMIC DNA]</scope>
    <source>
        <strain evidence="3">CGMCC 4.7192</strain>
    </source>
</reference>
<keyword evidence="3" id="KW-1185">Reference proteome</keyword>
<evidence type="ECO:0008006" key="4">
    <source>
        <dbReference type="Google" id="ProtNLM"/>
    </source>
</evidence>
<comment type="caution">
    <text evidence="2">The sequence shown here is derived from an EMBL/GenBank/DDBJ whole genome shotgun (WGS) entry which is preliminary data.</text>
</comment>